<dbReference type="eggNOG" id="COG2346">
    <property type="taxonomic scope" value="Bacteria"/>
</dbReference>
<protein>
    <submittedName>
        <fullName evidence="6">Hemoglobin-like protein</fullName>
    </submittedName>
</protein>
<keyword evidence="7" id="KW-1185">Reference proteome</keyword>
<dbReference type="OrthoDB" id="25954at2"/>
<dbReference type="InterPro" id="IPR001486">
    <property type="entry name" value="Hemoglobin_trunc"/>
</dbReference>
<name>A0A0A2MMV6_9FLAO</name>
<feature type="binding site" description="distal binding residue" evidence="5">
    <location>
        <position position="43"/>
    </location>
    <ligand>
        <name>heme</name>
        <dbReference type="ChEBI" id="CHEBI:30413"/>
    </ligand>
    <ligandPart>
        <name>Fe</name>
        <dbReference type="ChEBI" id="CHEBI:18248"/>
    </ligandPart>
</feature>
<dbReference type="GO" id="GO:0046872">
    <property type="term" value="F:metal ion binding"/>
    <property type="evidence" value="ECO:0007669"/>
    <property type="project" value="UniProtKB-KW"/>
</dbReference>
<dbReference type="AlphaFoldDB" id="A0A0A2MMV6"/>
<evidence type="ECO:0000313" key="7">
    <source>
        <dbReference type="Proteomes" id="UP000030121"/>
    </source>
</evidence>
<evidence type="ECO:0000256" key="2">
    <source>
        <dbReference type="ARBA" id="ARBA00022617"/>
    </source>
</evidence>
<dbReference type="RefSeq" id="WP_026979407.1">
    <property type="nucleotide sequence ID" value="NZ_AUCZ01000003.1"/>
</dbReference>
<sequence length="125" mass="14839">MKKDIKNRKDIEKLVDAFYEKVKTDTVIGYLFNDVAQVNWNNHLPKMYDFWENILFHNGNYNGNPMVVHQELHKKSTMTQQHFQHWITLFKTTVDELFSGVKAEEIKDRAFNIANALMEKTLYAN</sequence>
<dbReference type="Gene3D" id="1.10.490.10">
    <property type="entry name" value="Globins"/>
    <property type="match status" value="1"/>
</dbReference>
<dbReference type="STRING" id="1121899.GCA_000430025_00626"/>
<reference evidence="6 7" key="1">
    <citation type="submission" date="2013-09" db="EMBL/GenBank/DDBJ databases">
        <authorList>
            <person name="Zeng Z."/>
            <person name="Chen C."/>
        </authorList>
    </citation>
    <scope>NUCLEOTIDE SEQUENCE [LARGE SCALE GENOMIC DNA]</scope>
    <source>
        <strain evidence="6 7">GH29-5</strain>
    </source>
</reference>
<keyword evidence="4 5" id="KW-0408">Iron</keyword>
<dbReference type="InterPro" id="IPR009050">
    <property type="entry name" value="Globin-like_sf"/>
</dbReference>
<dbReference type="GO" id="GO:0019825">
    <property type="term" value="F:oxygen binding"/>
    <property type="evidence" value="ECO:0007669"/>
    <property type="project" value="InterPro"/>
</dbReference>
<evidence type="ECO:0000256" key="1">
    <source>
        <dbReference type="ARBA" id="ARBA00022448"/>
    </source>
</evidence>
<keyword evidence="1" id="KW-0813">Transport</keyword>
<feature type="binding site" description="distal binding residue" evidence="5">
    <location>
        <position position="69"/>
    </location>
    <ligand>
        <name>heme</name>
        <dbReference type="ChEBI" id="CHEBI:30413"/>
    </ligand>
    <ligandPart>
        <name>Fe</name>
        <dbReference type="ChEBI" id="CHEBI:18248"/>
    </ligandPart>
</feature>
<dbReference type="SUPFAM" id="SSF46458">
    <property type="entry name" value="Globin-like"/>
    <property type="match status" value="1"/>
</dbReference>
<evidence type="ECO:0000256" key="5">
    <source>
        <dbReference type="PIRSR" id="PIRSR601486-1"/>
    </source>
</evidence>
<dbReference type="Pfam" id="PF01152">
    <property type="entry name" value="Bac_globin"/>
    <property type="match status" value="1"/>
</dbReference>
<evidence type="ECO:0000256" key="4">
    <source>
        <dbReference type="ARBA" id="ARBA00023004"/>
    </source>
</evidence>
<keyword evidence="2 5" id="KW-0349">Heme</keyword>
<dbReference type="GO" id="GO:0020037">
    <property type="term" value="F:heme binding"/>
    <property type="evidence" value="ECO:0007669"/>
    <property type="project" value="InterPro"/>
</dbReference>
<proteinExistence type="predicted"/>
<accession>A0A0A2MMV6</accession>
<dbReference type="InterPro" id="IPR012292">
    <property type="entry name" value="Globin/Proto"/>
</dbReference>
<evidence type="ECO:0000256" key="3">
    <source>
        <dbReference type="ARBA" id="ARBA00022723"/>
    </source>
</evidence>
<organism evidence="6 7">
    <name type="scientific">Flavobacterium suncheonense GH29-5 = DSM 17707</name>
    <dbReference type="NCBI Taxonomy" id="1121899"/>
    <lineage>
        <taxon>Bacteria</taxon>
        <taxon>Pseudomonadati</taxon>
        <taxon>Bacteroidota</taxon>
        <taxon>Flavobacteriia</taxon>
        <taxon>Flavobacteriales</taxon>
        <taxon>Flavobacteriaceae</taxon>
        <taxon>Flavobacterium</taxon>
    </lineage>
</organism>
<dbReference type="EMBL" id="JRLW01000008">
    <property type="protein sequence ID" value="KGO89610.1"/>
    <property type="molecule type" value="Genomic_DNA"/>
</dbReference>
<evidence type="ECO:0000313" key="6">
    <source>
        <dbReference type="EMBL" id="KGO89610.1"/>
    </source>
</evidence>
<keyword evidence="3 5" id="KW-0479">Metal-binding</keyword>
<dbReference type="Proteomes" id="UP000030121">
    <property type="component" value="Unassembled WGS sequence"/>
</dbReference>
<gene>
    <name evidence="6" type="ORF">Q764_07525</name>
</gene>
<comment type="caution">
    <text evidence="6">The sequence shown here is derived from an EMBL/GenBank/DDBJ whole genome shotgun (WGS) entry which is preliminary data.</text>
</comment>
<dbReference type="CDD" id="cd08916">
    <property type="entry name" value="TrHb3_P"/>
    <property type="match status" value="1"/>
</dbReference>